<sequence length="259" mass="27519">MDLDTVLSTLREKGKPNTAKTYARHGAKDPTLGVSYGDLDKLVKAIKQDHALALVLWATGIHDARVLATKIADPEAFTADQLDAWLAVALDYVIEGAVATLAARRKDALSIGLRWIELPGEFASAAGWFVLSGVAARGDLPEKEAARLLKRIEKNIHGAQNRTRYGMNGALISIGGYIESLRPQALEAARVIGKVEVDHGETNCKTPDAAEYIAKMAAHQAKRAGGAKSAAPRAAPAKKAPAKKTAVKDKPRASTSRGA</sequence>
<comment type="caution">
    <text evidence="2">The sequence shown here is derived from an EMBL/GenBank/DDBJ whole genome shotgun (WGS) entry which is preliminary data.</text>
</comment>
<dbReference type="RefSeq" id="WP_136930239.1">
    <property type="nucleotide sequence ID" value="NZ_SSMQ01000017.1"/>
</dbReference>
<dbReference type="EMBL" id="SSMQ01000017">
    <property type="protein sequence ID" value="TKD07324.1"/>
    <property type="molecule type" value="Genomic_DNA"/>
</dbReference>
<dbReference type="PANTHER" id="PTHR41291">
    <property type="entry name" value="DNA ALKYLATION REPAIR PROTEIN"/>
    <property type="match status" value="1"/>
</dbReference>
<dbReference type="InterPro" id="IPR016024">
    <property type="entry name" value="ARM-type_fold"/>
</dbReference>
<organism evidence="2 3">
    <name type="scientific">Polyangium fumosum</name>
    <dbReference type="NCBI Taxonomy" id="889272"/>
    <lineage>
        <taxon>Bacteria</taxon>
        <taxon>Pseudomonadati</taxon>
        <taxon>Myxococcota</taxon>
        <taxon>Polyangia</taxon>
        <taxon>Polyangiales</taxon>
        <taxon>Polyangiaceae</taxon>
        <taxon>Polyangium</taxon>
    </lineage>
</organism>
<dbReference type="OrthoDB" id="7345147at2"/>
<feature type="compositionally biased region" description="Low complexity" evidence="1">
    <location>
        <begin position="223"/>
        <end position="239"/>
    </location>
</feature>
<keyword evidence="3" id="KW-1185">Reference proteome</keyword>
<reference evidence="2 3" key="1">
    <citation type="submission" date="2019-04" db="EMBL/GenBank/DDBJ databases">
        <authorList>
            <person name="Li Y."/>
            <person name="Wang J."/>
        </authorList>
    </citation>
    <scope>NUCLEOTIDE SEQUENCE [LARGE SCALE GENOMIC DNA]</scope>
    <source>
        <strain evidence="2 3">DSM 14668</strain>
    </source>
</reference>
<gene>
    <name evidence="2" type="ORF">E8A74_17885</name>
</gene>
<proteinExistence type="predicted"/>
<dbReference type="InterPro" id="IPR014825">
    <property type="entry name" value="DNA_alkylation"/>
</dbReference>
<dbReference type="Pfam" id="PF08713">
    <property type="entry name" value="DNA_alkylation"/>
    <property type="match status" value="1"/>
</dbReference>
<dbReference type="Gene3D" id="1.25.10.90">
    <property type="match status" value="1"/>
</dbReference>
<feature type="region of interest" description="Disordered" evidence="1">
    <location>
        <begin position="222"/>
        <end position="259"/>
    </location>
</feature>
<evidence type="ECO:0000313" key="3">
    <source>
        <dbReference type="Proteomes" id="UP000309215"/>
    </source>
</evidence>
<protein>
    <submittedName>
        <fullName evidence="2">DNA alkylation repair protein</fullName>
    </submittedName>
</protein>
<evidence type="ECO:0000313" key="2">
    <source>
        <dbReference type="EMBL" id="TKD07324.1"/>
    </source>
</evidence>
<dbReference type="Proteomes" id="UP000309215">
    <property type="component" value="Unassembled WGS sequence"/>
</dbReference>
<dbReference type="AlphaFoldDB" id="A0A4U1JBE9"/>
<evidence type="ECO:0000256" key="1">
    <source>
        <dbReference type="SAM" id="MobiDB-lite"/>
    </source>
</evidence>
<accession>A0A4U1JBE9</accession>
<name>A0A4U1JBE9_9BACT</name>
<dbReference type="SUPFAM" id="SSF48371">
    <property type="entry name" value="ARM repeat"/>
    <property type="match status" value="1"/>
</dbReference>
<dbReference type="PANTHER" id="PTHR41291:SF1">
    <property type="entry name" value="DNA ALKYLATION REPAIR PROTEIN"/>
    <property type="match status" value="1"/>
</dbReference>